<comment type="similarity">
    <text evidence="5">Belongs to the purine/pyrimidine phosphoribosyltransferase family. PurR subfamily.</text>
</comment>
<name>A0ABT3X8N6_9BACL</name>
<dbReference type="InterPro" id="IPR015265">
    <property type="entry name" value="PuR_N"/>
</dbReference>
<dbReference type="Pfam" id="PF09182">
    <property type="entry name" value="PuR_N"/>
    <property type="match status" value="1"/>
</dbReference>
<evidence type="ECO:0000259" key="7">
    <source>
        <dbReference type="Pfam" id="PF09182"/>
    </source>
</evidence>
<evidence type="ECO:0000313" key="8">
    <source>
        <dbReference type="EMBL" id="MCX7571975.1"/>
    </source>
</evidence>
<dbReference type="RefSeq" id="WP_267153219.1">
    <property type="nucleotide sequence ID" value="NZ_JAPMLT010000014.1"/>
</dbReference>
<dbReference type="Proteomes" id="UP001208017">
    <property type="component" value="Unassembled WGS sequence"/>
</dbReference>
<keyword evidence="9" id="KW-1185">Reference proteome</keyword>
<feature type="domain" description="Bacterial purine repressor N-terminal" evidence="7">
    <location>
        <begin position="5"/>
        <end position="74"/>
    </location>
</feature>
<dbReference type="SUPFAM" id="SSF46785">
    <property type="entry name" value="Winged helix' DNA-binding domain"/>
    <property type="match status" value="1"/>
</dbReference>
<keyword evidence="4" id="KW-0804">Transcription</keyword>
<dbReference type="InterPro" id="IPR050118">
    <property type="entry name" value="Pur/Pyrimidine_PRTase"/>
</dbReference>
<protein>
    <submittedName>
        <fullName evidence="8">Pur operon repressor</fullName>
    </submittedName>
</protein>
<accession>A0ABT3X8N6</accession>
<dbReference type="PANTHER" id="PTHR43864:SF2">
    <property type="entry name" value="PUR OPERON REPRESSOR"/>
    <property type="match status" value="1"/>
</dbReference>
<dbReference type="InterPro" id="IPR000836">
    <property type="entry name" value="PRTase_dom"/>
</dbReference>
<dbReference type="InterPro" id="IPR036390">
    <property type="entry name" value="WH_DNA-bd_sf"/>
</dbReference>
<evidence type="ECO:0000259" key="6">
    <source>
        <dbReference type="Pfam" id="PF00156"/>
    </source>
</evidence>
<keyword evidence="3" id="KW-0238">DNA-binding</keyword>
<feature type="domain" description="Phosphoribosyltransferase" evidence="6">
    <location>
        <begin position="112"/>
        <end position="262"/>
    </location>
</feature>
<evidence type="ECO:0000256" key="1">
    <source>
        <dbReference type="ARBA" id="ARBA00011738"/>
    </source>
</evidence>
<dbReference type="SUPFAM" id="SSF53271">
    <property type="entry name" value="PRTase-like"/>
    <property type="match status" value="1"/>
</dbReference>
<comment type="caution">
    <text evidence="8">The sequence shown here is derived from an EMBL/GenBank/DDBJ whole genome shotgun (WGS) entry which is preliminary data.</text>
</comment>
<keyword evidence="2" id="KW-0805">Transcription regulation</keyword>
<evidence type="ECO:0000256" key="4">
    <source>
        <dbReference type="ARBA" id="ARBA00023163"/>
    </source>
</evidence>
<gene>
    <name evidence="8" type="primary">purR</name>
    <name evidence="8" type="ORF">OS242_18720</name>
</gene>
<dbReference type="InterPro" id="IPR036388">
    <property type="entry name" value="WH-like_DNA-bd_sf"/>
</dbReference>
<sequence length="279" mass="30607">MSKMRRSERIVRLTQILLEQPHRVLSLTEMADKLSSAKSSLSEDLAIIREVMEAEGLGTLETQAGAAGGVRYVPGYRRDLGLRFIEGISETLTDGDRILPGGFLYMSDVLGLPEVLDTAGKLFASRFRESGADYVVTVETKGIPLAVATARFLNVPMVVVRRDHKVTEGSAVSINYVSGSRRIQTMSLSRRSLPQGTKVLLIDDFMKAGGTSKAVIDLMHEFHVDVVGIGVFIDTAEPQNKIVKEYLSLATLQEVDEETRQVKVVPGTYFEEDASEGGR</sequence>
<organism evidence="8 9">
    <name type="scientific">Tumebacillus lacus</name>
    <dbReference type="NCBI Taxonomy" id="2995335"/>
    <lineage>
        <taxon>Bacteria</taxon>
        <taxon>Bacillati</taxon>
        <taxon>Bacillota</taxon>
        <taxon>Bacilli</taxon>
        <taxon>Bacillales</taxon>
        <taxon>Alicyclobacillaceae</taxon>
        <taxon>Tumebacillus</taxon>
    </lineage>
</organism>
<dbReference type="CDD" id="cd06223">
    <property type="entry name" value="PRTases_typeI"/>
    <property type="match status" value="1"/>
</dbReference>
<dbReference type="Pfam" id="PF00156">
    <property type="entry name" value="Pribosyltran"/>
    <property type="match status" value="1"/>
</dbReference>
<evidence type="ECO:0000256" key="5">
    <source>
        <dbReference type="ARBA" id="ARBA00049656"/>
    </source>
</evidence>
<dbReference type="NCBIfam" id="TIGR01743">
    <property type="entry name" value="purR_Bsub"/>
    <property type="match status" value="1"/>
</dbReference>
<evidence type="ECO:0000313" key="9">
    <source>
        <dbReference type="Proteomes" id="UP001208017"/>
    </source>
</evidence>
<dbReference type="Gene3D" id="1.10.10.10">
    <property type="entry name" value="Winged helix-like DNA-binding domain superfamily/Winged helix DNA-binding domain"/>
    <property type="match status" value="1"/>
</dbReference>
<evidence type="ECO:0000256" key="3">
    <source>
        <dbReference type="ARBA" id="ARBA00023125"/>
    </source>
</evidence>
<dbReference type="InterPro" id="IPR010078">
    <property type="entry name" value="PurR_Bsub"/>
</dbReference>
<dbReference type="Gene3D" id="3.40.50.2020">
    <property type="match status" value="1"/>
</dbReference>
<comment type="subunit">
    <text evidence="1">Homodimer.</text>
</comment>
<evidence type="ECO:0000256" key="2">
    <source>
        <dbReference type="ARBA" id="ARBA00023015"/>
    </source>
</evidence>
<reference evidence="8 9" key="1">
    <citation type="submission" date="2022-11" db="EMBL/GenBank/DDBJ databases">
        <title>Study of microbial diversity in lake waters.</title>
        <authorList>
            <person name="Zhang J."/>
        </authorList>
    </citation>
    <scope>NUCLEOTIDE SEQUENCE [LARGE SCALE GENOMIC DNA]</scope>
    <source>
        <strain evidence="8 9">DT12</strain>
    </source>
</reference>
<proteinExistence type="inferred from homology"/>
<dbReference type="InterPro" id="IPR029057">
    <property type="entry name" value="PRTase-like"/>
</dbReference>
<dbReference type="EMBL" id="JAPMLT010000014">
    <property type="protein sequence ID" value="MCX7571975.1"/>
    <property type="molecule type" value="Genomic_DNA"/>
</dbReference>
<dbReference type="PANTHER" id="PTHR43864">
    <property type="entry name" value="HYPOXANTHINE/GUANINE PHOSPHORIBOSYLTRANSFERASE"/>
    <property type="match status" value="1"/>
</dbReference>